<evidence type="ECO:0000256" key="5">
    <source>
        <dbReference type="SAM" id="MobiDB-lite"/>
    </source>
</evidence>
<reference evidence="7" key="1">
    <citation type="submission" date="2018-02" db="EMBL/GenBank/DDBJ databases">
        <authorList>
            <person name="Cohen D.B."/>
            <person name="Kent A.D."/>
        </authorList>
    </citation>
    <scope>NUCLEOTIDE SEQUENCE</scope>
</reference>
<evidence type="ECO:0000256" key="4">
    <source>
        <dbReference type="PROSITE-ProRule" id="PRU00325"/>
    </source>
</evidence>
<dbReference type="EMBL" id="OIVN01003686">
    <property type="protein sequence ID" value="SPD12944.1"/>
    <property type="molecule type" value="Genomic_DNA"/>
</dbReference>
<feature type="domain" description="SWIM-type" evidence="6">
    <location>
        <begin position="709"/>
        <end position="741"/>
    </location>
</feature>
<dbReference type="Pfam" id="PF03108">
    <property type="entry name" value="DBD_Tnp_Mut"/>
    <property type="match status" value="1"/>
</dbReference>
<dbReference type="Pfam" id="PF04434">
    <property type="entry name" value="SWIM"/>
    <property type="match status" value="1"/>
</dbReference>
<dbReference type="PANTHER" id="PTHR31973:SF195">
    <property type="entry name" value="MUDR FAMILY TRANSPOSASE"/>
    <property type="match status" value="1"/>
</dbReference>
<dbReference type="InterPro" id="IPR018289">
    <property type="entry name" value="MULE_transposase_dom"/>
</dbReference>
<feature type="compositionally biased region" description="Acidic residues" evidence="5">
    <location>
        <begin position="213"/>
        <end position="223"/>
    </location>
</feature>
<dbReference type="GO" id="GO:0008270">
    <property type="term" value="F:zinc ion binding"/>
    <property type="evidence" value="ECO:0007669"/>
    <property type="project" value="UniProtKB-KW"/>
</dbReference>
<dbReference type="InterPro" id="IPR007527">
    <property type="entry name" value="Znf_SWIM"/>
</dbReference>
<evidence type="ECO:0000313" key="7">
    <source>
        <dbReference type="EMBL" id="SPD12944.1"/>
    </source>
</evidence>
<name>A0A2N9HMP8_FAGSY</name>
<protein>
    <recommendedName>
        <fullName evidence="6">SWIM-type domain-containing protein</fullName>
    </recommendedName>
</protein>
<gene>
    <name evidence="7" type="ORF">FSB_LOCUS40826</name>
</gene>
<dbReference type="InterPro" id="IPR004332">
    <property type="entry name" value="Transposase_MuDR"/>
</dbReference>
<dbReference type="PANTHER" id="PTHR31973">
    <property type="entry name" value="POLYPROTEIN, PUTATIVE-RELATED"/>
    <property type="match status" value="1"/>
</dbReference>
<sequence>MAPIIIYVHYNGEITNSHEGIQYQGEHAKTKIIRLKHRISKLSKLKKQICKALELDHHLHVMTITYRHPHIILNNVAQFIPVLITSDDDVNLIFDVHNAWPQLAVIELYIVVEPITQHDLTQPLITPSHEGQTLTEECGPSNQHDYFPSEQSHLDEQVIMNAQTLQVDHLDDEFIDRIVSESRHHLDVDDQYEDSDIEIAISGGGVDGQAAAADDDDDDDDDNNALGDDQGEEEHAMPSYPIMEAPSPAFIANTWDNIIVPSNDEVQCVSVWKRGMELSKGMLFNNKDELQFAVRAYSIDKNQSYKVSESSMVKWATYCSKCEWYLRACKRKRKEYWEITIYNGPHTCTSSTVTNDGKMMNSKFIERQIHHLVKSDPAAKLKLLTAEIKEIWGQDVSYFKIWDAKQKAIGNIYGDWDKSYEELPKFLLEVQDRNPGFQHCRPVISIDGTHLYGRYEGKLLIAMATEANNEIYPLAFAVVESENGDSWSWFLDCIRKHVTSRKHLCIISDRHGGILHAINGRTVDDWRGDNGHHRYCIRHFASNFLKRFKDTRLKNMIMKAGSANQIRKFDMIMEVIKRYNEEARIELDTIPKELWALAHDNGRRYGAMTTNLSECFNGVLRGARSLPITAMVQYIFFKLVSYFDAKRNQTQAQLDDGQVFSEYATDIFEKNKEKAAKHGPVNRYDHRSGIFAVQTPVNAFSANRGNHIQVVNLFEKNCTCGKWQLYRIPCSHAIAVCNNVSVDVRQFIDPFYTLTERLACYDHSFMPIHDKGYWRNVEGPRLIPNPAQKRGSGRPKATRIRNEMDWIERQSGRPSCGICREEGHNRRRCPNANPTSTSGSGRGAN</sequence>
<dbReference type="InterPro" id="IPR006564">
    <property type="entry name" value="Znf_PMZ"/>
</dbReference>
<dbReference type="AlphaFoldDB" id="A0A2N9HMP8"/>
<dbReference type="SMART" id="SM00575">
    <property type="entry name" value="ZnF_PMZ"/>
    <property type="match status" value="1"/>
</dbReference>
<evidence type="ECO:0000256" key="2">
    <source>
        <dbReference type="ARBA" id="ARBA00022771"/>
    </source>
</evidence>
<feature type="region of interest" description="Disordered" evidence="5">
    <location>
        <begin position="810"/>
        <end position="845"/>
    </location>
</feature>
<keyword evidence="1" id="KW-0479">Metal-binding</keyword>
<evidence type="ECO:0000256" key="3">
    <source>
        <dbReference type="ARBA" id="ARBA00022833"/>
    </source>
</evidence>
<organism evidence="7">
    <name type="scientific">Fagus sylvatica</name>
    <name type="common">Beechnut</name>
    <dbReference type="NCBI Taxonomy" id="28930"/>
    <lineage>
        <taxon>Eukaryota</taxon>
        <taxon>Viridiplantae</taxon>
        <taxon>Streptophyta</taxon>
        <taxon>Embryophyta</taxon>
        <taxon>Tracheophyta</taxon>
        <taxon>Spermatophyta</taxon>
        <taxon>Magnoliopsida</taxon>
        <taxon>eudicotyledons</taxon>
        <taxon>Gunneridae</taxon>
        <taxon>Pentapetalae</taxon>
        <taxon>rosids</taxon>
        <taxon>fabids</taxon>
        <taxon>Fagales</taxon>
        <taxon>Fagaceae</taxon>
        <taxon>Fagus</taxon>
    </lineage>
</organism>
<feature type="region of interest" description="Disordered" evidence="5">
    <location>
        <begin position="206"/>
        <end position="234"/>
    </location>
</feature>
<dbReference type="Pfam" id="PF10551">
    <property type="entry name" value="MULE"/>
    <property type="match status" value="1"/>
</dbReference>
<accession>A0A2N9HMP8</accession>
<keyword evidence="3" id="KW-0862">Zinc</keyword>
<dbReference type="PROSITE" id="PS50966">
    <property type="entry name" value="ZF_SWIM"/>
    <property type="match status" value="1"/>
</dbReference>
<keyword evidence="2 4" id="KW-0863">Zinc-finger</keyword>
<evidence type="ECO:0000259" key="6">
    <source>
        <dbReference type="PROSITE" id="PS50966"/>
    </source>
</evidence>
<proteinExistence type="predicted"/>
<evidence type="ECO:0000256" key="1">
    <source>
        <dbReference type="ARBA" id="ARBA00022723"/>
    </source>
</evidence>